<evidence type="ECO:0000313" key="2">
    <source>
        <dbReference type="Proteomes" id="UP001451571"/>
    </source>
</evidence>
<organism evidence="1 2">
    <name type="scientific">Kineothrix sedimenti</name>
    <dbReference type="NCBI Taxonomy" id="3123317"/>
    <lineage>
        <taxon>Bacteria</taxon>
        <taxon>Bacillati</taxon>
        <taxon>Bacillota</taxon>
        <taxon>Clostridia</taxon>
        <taxon>Lachnospirales</taxon>
        <taxon>Lachnospiraceae</taxon>
        <taxon>Kineothrix</taxon>
    </lineage>
</organism>
<dbReference type="EMBL" id="CP146256">
    <property type="protein sequence ID" value="XAH74181.1"/>
    <property type="molecule type" value="Genomic_DNA"/>
</dbReference>
<dbReference type="Proteomes" id="UP001451571">
    <property type="component" value="Chromosome"/>
</dbReference>
<name>A0ABZ3EVF8_9FIRM</name>
<accession>A0ABZ3EVF8</accession>
<reference evidence="1 2" key="1">
    <citation type="submission" date="2024-02" db="EMBL/GenBank/DDBJ databases">
        <title>Bacterial strain from lacustrine sediment.</title>
        <authorList>
            <person name="Petit C."/>
            <person name="Fadhlaoui K."/>
        </authorList>
    </citation>
    <scope>NUCLEOTIDE SEQUENCE [LARGE SCALE GENOMIC DNA]</scope>
    <source>
        <strain evidence="1 2">IPX-CK</strain>
    </source>
</reference>
<gene>
    <name evidence="1" type="ORF">V6984_22220</name>
</gene>
<sequence length="203" mass="23264">MSAFLGPIHYWLYNKILLQEEWIHSILEVSVQEGWNTLSEQELDTAYGKLDLSPLEEIIDGSNIHGWLQQKIEISENRLAFLVTSLLKEDPSRLTDLKQVAFQFGEKHALQNGIGADDAFKVLEDTLLDGMPCDHVNSVMEHDTEKVVWQKTQCVHHEYWDRAGGNISVYDTLRGEIIAGMLSHSGLELHIYENNKYVISRKE</sequence>
<keyword evidence="2" id="KW-1185">Reference proteome</keyword>
<evidence type="ECO:0000313" key="1">
    <source>
        <dbReference type="EMBL" id="XAH74181.1"/>
    </source>
</evidence>
<proteinExistence type="predicted"/>
<protein>
    <submittedName>
        <fullName evidence="1">Uncharacterized protein</fullName>
    </submittedName>
</protein>
<dbReference type="RefSeq" id="WP_342757775.1">
    <property type="nucleotide sequence ID" value="NZ_CP146256.1"/>
</dbReference>